<evidence type="ECO:0000256" key="13">
    <source>
        <dbReference type="PIRSR" id="PIRSR605493-1"/>
    </source>
</evidence>
<dbReference type="EC" id="4.1.1.112" evidence="6"/>
<dbReference type="InterPro" id="IPR036704">
    <property type="entry name" value="RraA/RraA-like_sf"/>
</dbReference>
<dbReference type="RefSeq" id="WP_376767396.1">
    <property type="nucleotide sequence ID" value="NZ_BAABKT010000044.1"/>
</dbReference>
<dbReference type="AlphaFoldDB" id="A0A841E0A9"/>
<protein>
    <recommendedName>
        <fullName evidence="7">Putative 4-hydroxy-4-methyl-2-oxoglutarate aldolase</fullName>
        <ecNumber evidence="6">4.1.1.112</ecNumber>
        <ecNumber evidence="5">4.1.3.17</ecNumber>
    </recommendedName>
    <alternativeName>
        <fullName evidence="11">Oxaloacetate decarboxylase</fullName>
    </alternativeName>
    <alternativeName>
        <fullName evidence="9">Regulator of ribonuclease activity homolog</fullName>
    </alternativeName>
    <alternativeName>
        <fullName evidence="10">RraA-like protein</fullName>
    </alternativeName>
</protein>
<evidence type="ECO:0000256" key="7">
    <source>
        <dbReference type="ARBA" id="ARBA00016549"/>
    </source>
</evidence>
<evidence type="ECO:0000256" key="1">
    <source>
        <dbReference type="ARBA" id="ARBA00001342"/>
    </source>
</evidence>
<dbReference type="Pfam" id="PF03737">
    <property type="entry name" value="RraA-like"/>
    <property type="match status" value="1"/>
</dbReference>
<evidence type="ECO:0000256" key="8">
    <source>
        <dbReference type="ARBA" id="ARBA00025046"/>
    </source>
</evidence>
<feature type="binding site" evidence="13">
    <location>
        <position position="103"/>
    </location>
    <ligand>
        <name>Mg(2+)</name>
        <dbReference type="ChEBI" id="CHEBI:18420"/>
    </ligand>
</feature>
<name>A0A841E0A9_9ACTN</name>
<keyword evidence="15" id="KW-1185">Reference proteome</keyword>
<comment type="cofactor">
    <cofactor evidence="13">
        <name>Mg(2+)</name>
        <dbReference type="ChEBI" id="CHEBI:18420"/>
    </cofactor>
</comment>
<dbReference type="CDD" id="cd16841">
    <property type="entry name" value="RraA_family"/>
    <property type="match status" value="1"/>
</dbReference>
<accession>A0A841E0A9</accession>
<dbReference type="Proteomes" id="UP000578077">
    <property type="component" value="Unassembled WGS sequence"/>
</dbReference>
<proteinExistence type="inferred from homology"/>
<organism evidence="14 15">
    <name type="scientific">Streptomonospora salina</name>
    <dbReference type="NCBI Taxonomy" id="104205"/>
    <lineage>
        <taxon>Bacteria</taxon>
        <taxon>Bacillati</taxon>
        <taxon>Actinomycetota</taxon>
        <taxon>Actinomycetes</taxon>
        <taxon>Streptosporangiales</taxon>
        <taxon>Nocardiopsidaceae</taxon>
        <taxon>Streptomonospora</taxon>
    </lineage>
</organism>
<evidence type="ECO:0000256" key="2">
    <source>
        <dbReference type="ARBA" id="ARBA00001968"/>
    </source>
</evidence>
<comment type="catalytic activity">
    <reaction evidence="12">
        <text>oxaloacetate + H(+) = pyruvate + CO2</text>
        <dbReference type="Rhea" id="RHEA:15641"/>
        <dbReference type="ChEBI" id="CHEBI:15361"/>
        <dbReference type="ChEBI" id="CHEBI:15378"/>
        <dbReference type="ChEBI" id="CHEBI:16452"/>
        <dbReference type="ChEBI" id="CHEBI:16526"/>
        <dbReference type="EC" id="4.1.1.112"/>
    </reaction>
</comment>
<dbReference type="GO" id="GO:0008948">
    <property type="term" value="F:oxaloacetate decarboxylase activity"/>
    <property type="evidence" value="ECO:0007669"/>
    <property type="project" value="UniProtKB-EC"/>
</dbReference>
<dbReference type="Gene3D" id="3.50.30.40">
    <property type="entry name" value="Ribonuclease E inhibitor RraA/RraA-like"/>
    <property type="match status" value="1"/>
</dbReference>
<evidence type="ECO:0000256" key="11">
    <source>
        <dbReference type="ARBA" id="ARBA00032305"/>
    </source>
</evidence>
<evidence type="ECO:0000256" key="6">
    <source>
        <dbReference type="ARBA" id="ARBA00012947"/>
    </source>
</evidence>
<dbReference type="InterPro" id="IPR005493">
    <property type="entry name" value="RraA/RraA-like"/>
</dbReference>
<comment type="cofactor">
    <cofactor evidence="2">
        <name>a divalent metal cation</name>
        <dbReference type="ChEBI" id="CHEBI:60240"/>
    </cofactor>
</comment>
<dbReference type="EC" id="4.1.3.17" evidence="5"/>
<dbReference type="EMBL" id="JACHLY010000001">
    <property type="protein sequence ID" value="MBB5996486.1"/>
    <property type="molecule type" value="Genomic_DNA"/>
</dbReference>
<evidence type="ECO:0000256" key="10">
    <source>
        <dbReference type="ARBA" id="ARBA00030169"/>
    </source>
</evidence>
<keyword evidence="14" id="KW-0456">Lyase</keyword>
<evidence type="ECO:0000256" key="4">
    <source>
        <dbReference type="ARBA" id="ARBA00011233"/>
    </source>
</evidence>
<sequence>MALAETMTAMGTAALTRCGARPLGSHLFAVWPGASFAATALPVRCAPGDNLALHVAVAQAPPETALVVDVAGEPEYGYVDEILTVAARMRGLSGIIIDGCVSDVAAIARSGLPVVSAGVSVRAPGHDAGGEVGRDVPFGDERTTAPVRRGDWIVADDDGAVCLPRGRATAIVADTVEAVAAEERIVDAVIAGGSTLELLNLDPSRVAGWDGAGAAAGHSAERAG</sequence>
<dbReference type="GO" id="GO:0047443">
    <property type="term" value="F:4-hydroxy-4-methyl-2-oxoglutarate aldolase activity"/>
    <property type="evidence" value="ECO:0007669"/>
    <property type="project" value="UniProtKB-EC"/>
</dbReference>
<evidence type="ECO:0000256" key="5">
    <source>
        <dbReference type="ARBA" id="ARBA00012213"/>
    </source>
</evidence>
<evidence type="ECO:0000313" key="15">
    <source>
        <dbReference type="Proteomes" id="UP000578077"/>
    </source>
</evidence>
<comment type="subunit">
    <text evidence="4">Homotrimer.</text>
</comment>
<reference evidence="14 15" key="1">
    <citation type="submission" date="2020-08" db="EMBL/GenBank/DDBJ databases">
        <title>Sequencing the genomes of 1000 actinobacteria strains.</title>
        <authorList>
            <person name="Klenk H.-P."/>
        </authorList>
    </citation>
    <scope>NUCLEOTIDE SEQUENCE [LARGE SCALE GENOMIC DNA]</scope>
    <source>
        <strain evidence="14 15">DSM 44593</strain>
    </source>
</reference>
<dbReference type="GO" id="GO:0046872">
    <property type="term" value="F:metal ion binding"/>
    <property type="evidence" value="ECO:0007669"/>
    <property type="project" value="UniProtKB-KW"/>
</dbReference>
<dbReference type="PANTHER" id="PTHR33254:SF4">
    <property type="entry name" value="4-HYDROXY-4-METHYL-2-OXOGLUTARATE ALDOLASE 3-RELATED"/>
    <property type="match status" value="1"/>
</dbReference>
<evidence type="ECO:0000256" key="9">
    <source>
        <dbReference type="ARBA" id="ARBA00029596"/>
    </source>
</evidence>
<dbReference type="PANTHER" id="PTHR33254">
    <property type="entry name" value="4-HYDROXY-4-METHYL-2-OXOGLUTARATE ALDOLASE 3-RELATED"/>
    <property type="match status" value="1"/>
</dbReference>
<evidence type="ECO:0000256" key="3">
    <source>
        <dbReference type="ARBA" id="ARBA00008621"/>
    </source>
</evidence>
<gene>
    <name evidence="14" type="ORF">HNR25_000237</name>
</gene>
<evidence type="ECO:0000313" key="14">
    <source>
        <dbReference type="EMBL" id="MBB5996486.1"/>
    </source>
</evidence>
<keyword evidence="13" id="KW-0460">Magnesium</keyword>
<evidence type="ECO:0000256" key="12">
    <source>
        <dbReference type="ARBA" id="ARBA00047973"/>
    </source>
</evidence>
<comment type="similarity">
    <text evidence="3">Belongs to the class II aldolase/RraA-like family.</text>
</comment>
<keyword evidence="13" id="KW-0479">Metal-binding</keyword>
<comment type="catalytic activity">
    <reaction evidence="1">
        <text>4-hydroxy-4-methyl-2-oxoglutarate = 2 pyruvate</text>
        <dbReference type="Rhea" id="RHEA:22748"/>
        <dbReference type="ChEBI" id="CHEBI:15361"/>
        <dbReference type="ChEBI" id="CHEBI:58276"/>
        <dbReference type="EC" id="4.1.3.17"/>
    </reaction>
</comment>
<comment type="caution">
    <text evidence="14">The sequence shown here is derived from an EMBL/GenBank/DDBJ whole genome shotgun (WGS) entry which is preliminary data.</text>
</comment>
<dbReference type="SUPFAM" id="SSF89562">
    <property type="entry name" value="RraA-like"/>
    <property type="match status" value="1"/>
</dbReference>
<comment type="function">
    <text evidence="8">Catalyzes the aldol cleavage of 4-hydroxy-4-methyl-2-oxoglutarate (HMG) into 2 molecules of pyruvate. Also contains a secondary oxaloacetate (OAA) decarboxylase activity due to the common pyruvate enolate transition state formed following C-C bond cleavage in the retro-aldol and decarboxylation reactions.</text>
</comment>